<evidence type="ECO:0000313" key="1">
    <source>
        <dbReference type="EMBL" id="DAE09711.1"/>
    </source>
</evidence>
<name>A0A8S5PRD2_9CAUD</name>
<protein>
    <submittedName>
        <fullName evidence="1">Uncharacterized protein</fullName>
    </submittedName>
</protein>
<dbReference type="EMBL" id="BK015491">
    <property type="protein sequence ID" value="DAE09711.1"/>
    <property type="molecule type" value="Genomic_DNA"/>
</dbReference>
<accession>A0A8S5PRD2</accession>
<sequence>MEVIDLTTIDYYVSIKAPYGTEISNSTITDTDYSLYLKPLLLYYGTEILDEKRCVVKWYKRRGHILTGVDGYESTGGCGWQAIPQTNIGTGT</sequence>
<organism evidence="1">
    <name type="scientific">Myoviridae sp. ctjhW4</name>
    <dbReference type="NCBI Taxonomy" id="2825162"/>
    <lineage>
        <taxon>Viruses</taxon>
        <taxon>Duplodnaviria</taxon>
        <taxon>Heunggongvirae</taxon>
        <taxon>Uroviricota</taxon>
        <taxon>Caudoviricetes</taxon>
    </lineage>
</organism>
<proteinExistence type="predicted"/>
<reference evidence="1" key="1">
    <citation type="journal article" date="2021" name="Proc. Natl. Acad. Sci. U.S.A.">
        <title>A Catalog of Tens of Thousands of Viruses from Human Metagenomes Reveals Hidden Associations with Chronic Diseases.</title>
        <authorList>
            <person name="Tisza M.J."/>
            <person name="Buck C.B."/>
        </authorList>
    </citation>
    <scope>NUCLEOTIDE SEQUENCE</scope>
    <source>
        <strain evidence="1">CtjhW4</strain>
    </source>
</reference>